<protein>
    <recommendedName>
        <fullName evidence="1">PRC-barrel domain-containing protein</fullName>
    </recommendedName>
</protein>
<name>A0A8J3FQ08_9ACTN</name>
<dbReference type="PANTHER" id="PTHR36505">
    <property type="entry name" value="BLR1072 PROTEIN"/>
    <property type="match status" value="1"/>
</dbReference>
<dbReference type="InterPro" id="IPR011033">
    <property type="entry name" value="PRC_barrel-like_sf"/>
</dbReference>
<reference evidence="2" key="2">
    <citation type="submission" date="2020-09" db="EMBL/GenBank/DDBJ databases">
        <authorList>
            <person name="Sun Q."/>
            <person name="Zhou Y."/>
        </authorList>
    </citation>
    <scope>NUCLEOTIDE SEQUENCE</scope>
    <source>
        <strain evidence="2">CGMCC 4.7299</strain>
    </source>
</reference>
<reference evidence="2" key="1">
    <citation type="journal article" date="2014" name="Int. J. Syst. Evol. Microbiol.">
        <title>Complete genome sequence of Corynebacterium casei LMG S-19264T (=DSM 44701T), isolated from a smear-ripened cheese.</title>
        <authorList>
            <consortium name="US DOE Joint Genome Institute (JGI-PGF)"/>
            <person name="Walter F."/>
            <person name="Albersmeier A."/>
            <person name="Kalinowski J."/>
            <person name="Ruckert C."/>
        </authorList>
    </citation>
    <scope>NUCLEOTIDE SEQUENCE</scope>
    <source>
        <strain evidence="2">CGMCC 4.7299</strain>
    </source>
</reference>
<comment type="caution">
    <text evidence="2">The sequence shown here is derived from an EMBL/GenBank/DDBJ whole genome shotgun (WGS) entry which is preliminary data.</text>
</comment>
<dbReference type="Proteomes" id="UP000656042">
    <property type="component" value="Unassembled WGS sequence"/>
</dbReference>
<sequence length="138" mass="15552">MSDAITTLVKMSDSSKTIADSDNDIRNRTVVDRDGSEVGFIEDLLIDSQDEKIRFLRVEHGGILGFGATPSFIPIEAITSVDEEKVHIDQSKGQVAEAPRYDPELVDESEYYNDVYGYYGYPPFWAPGYVYPARPFLF</sequence>
<dbReference type="Pfam" id="PF05239">
    <property type="entry name" value="PRC"/>
    <property type="match status" value="1"/>
</dbReference>
<dbReference type="PANTHER" id="PTHR36505:SF1">
    <property type="entry name" value="BLR1072 PROTEIN"/>
    <property type="match status" value="1"/>
</dbReference>
<organism evidence="2 3">
    <name type="scientific">Mangrovihabitans endophyticus</name>
    <dbReference type="NCBI Taxonomy" id="1751298"/>
    <lineage>
        <taxon>Bacteria</taxon>
        <taxon>Bacillati</taxon>
        <taxon>Actinomycetota</taxon>
        <taxon>Actinomycetes</taxon>
        <taxon>Micromonosporales</taxon>
        <taxon>Micromonosporaceae</taxon>
        <taxon>Mangrovihabitans</taxon>
    </lineage>
</organism>
<dbReference type="InterPro" id="IPR014747">
    <property type="entry name" value="Bac_photo_RC_H_C"/>
</dbReference>
<dbReference type="Gene3D" id="3.90.50.10">
    <property type="entry name" value="Photosynthetic Reaction Center, subunit H, domain 2"/>
    <property type="match status" value="1"/>
</dbReference>
<proteinExistence type="predicted"/>
<evidence type="ECO:0000313" key="3">
    <source>
        <dbReference type="Proteomes" id="UP000656042"/>
    </source>
</evidence>
<dbReference type="EMBL" id="BMMX01000024">
    <property type="protein sequence ID" value="GGL05934.1"/>
    <property type="molecule type" value="Genomic_DNA"/>
</dbReference>
<accession>A0A8J3FQ08</accession>
<dbReference type="GO" id="GO:0019684">
    <property type="term" value="P:photosynthesis, light reaction"/>
    <property type="evidence" value="ECO:0007669"/>
    <property type="project" value="InterPro"/>
</dbReference>
<feature type="domain" description="PRC-barrel" evidence="1">
    <location>
        <begin position="21"/>
        <end position="94"/>
    </location>
</feature>
<dbReference type="RefSeq" id="WP_189081286.1">
    <property type="nucleotide sequence ID" value="NZ_BMMX01000024.1"/>
</dbReference>
<dbReference type="InterPro" id="IPR027275">
    <property type="entry name" value="PRC-brl_dom"/>
</dbReference>
<evidence type="ECO:0000259" key="1">
    <source>
        <dbReference type="Pfam" id="PF05239"/>
    </source>
</evidence>
<dbReference type="GO" id="GO:0030077">
    <property type="term" value="C:plasma membrane light-harvesting complex"/>
    <property type="evidence" value="ECO:0007669"/>
    <property type="project" value="InterPro"/>
</dbReference>
<gene>
    <name evidence="2" type="ORF">GCM10012284_45260</name>
</gene>
<keyword evidence="3" id="KW-1185">Reference proteome</keyword>
<evidence type="ECO:0000313" key="2">
    <source>
        <dbReference type="EMBL" id="GGL05934.1"/>
    </source>
</evidence>
<dbReference type="AlphaFoldDB" id="A0A8J3FQ08"/>
<dbReference type="SUPFAM" id="SSF50346">
    <property type="entry name" value="PRC-barrel domain"/>
    <property type="match status" value="1"/>
</dbReference>